<evidence type="ECO:0000313" key="6">
    <source>
        <dbReference type="Proteomes" id="UP000245489"/>
    </source>
</evidence>
<accession>A0A316DHG1</accession>
<dbReference type="Gene3D" id="1.20.120.450">
    <property type="entry name" value="dinb family like domain"/>
    <property type="match status" value="1"/>
</dbReference>
<dbReference type="GO" id="GO:0016853">
    <property type="term" value="F:isomerase activity"/>
    <property type="evidence" value="ECO:0007669"/>
    <property type="project" value="UniProtKB-ARBA"/>
</dbReference>
<dbReference type="EMBL" id="QGGO01000036">
    <property type="protein sequence ID" value="PWK17315.1"/>
    <property type="molecule type" value="Genomic_DNA"/>
</dbReference>
<dbReference type="InterPro" id="IPR036663">
    <property type="entry name" value="Fumarylacetoacetase_C_sf"/>
</dbReference>
<comment type="similarity">
    <text evidence="1">Belongs to the FAH family.</text>
</comment>
<dbReference type="Pfam" id="PF01557">
    <property type="entry name" value="FAA_hydrolase"/>
    <property type="match status" value="1"/>
</dbReference>
<dbReference type="RefSeq" id="WP_109745071.1">
    <property type="nucleotide sequence ID" value="NZ_QGGO01000036.1"/>
</dbReference>
<evidence type="ECO:0000256" key="1">
    <source>
        <dbReference type="ARBA" id="ARBA00010211"/>
    </source>
</evidence>
<dbReference type="PANTHER" id="PTHR42796:SF4">
    <property type="entry name" value="FUMARYLACETOACETATE HYDROLASE DOMAIN-CONTAINING PROTEIN 2A"/>
    <property type="match status" value="1"/>
</dbReference>
<comment type="caution">
    <text evidence="5">The sequence shown here is derived from an EMBL/GenBank/DDBJ whole genome shotgun (WGS) entry which is preliminary data.</text>
</comment>
<reference evidence="5 6" key="1">
    <citation type="submission" date="2018-05" db="EMBL/GenBank/DDBJ databases">
        <title>Genomic Encyclopedia of Archaeal and Bacterial Type Strains, Phase II (KMG-II): from individual species to whole genera.</title>
        <authorList>
            <person name="Goeker M."/>
        </authorList>
    </citation>
    <scope>NUCLEOTIDE SEQUENCE [LARGE SCALE GENOMIC DNA]</scope>
    <source>
        <strain evidence="5 6">DSM 22214</strain>
    </source>
</reference>
<evidence type="ECO:0000256" key="2">
    <source>
        <dbReference type="ARBA" id="ARBA00022723"/>
    </source>
</evidence>
<dbReference type="FunFam" id="3.90.850.10:FF:000002">
    <property type="entry name" value="2-hydroxyhepta-2,4-diene-1,7-dioate isomerase"/>
    <property type="match status" value="1"/>
</dbReference>
<dbReference type="SUPFAM" id="SSF109854">
    <property type="entry name" value="DinB/YfiT-like putative metalloenzymes"/>
    <property type="match status" value="1"/>
</dbReference>
<dbReference type="InterPro" id="IPR024775">
    <property type="entry name" value="DinB-like"/>
</dbReference>
<organism evidence="5 6">
    <name type="scientific">Arcicella aurantiaca</name>
    <dbReference type="NCBI Taxonomy" id="591202"/>
    <lineage>
        <taxon>Bacteria</taxon>
        <taxon>Pseudomonadati</taxon>
        <taxon>Bacteroidota</taxon>
        <taxon>Cytophagia</taxon>
        <taxon>Cytophagales</taxon>
        <taxon>Flectobacillaceae</taxon>
        <taxon>Arcicella</taxon>
    </lineage>
</organism>
<dbReference type="Proteomes" id="UP000245489">
    <property type="component" value="Unassembled WGS sequence"/>
</dbReference>
<dbReference type="InterPro" id="IPR051121">
    <property type="entry name" value="FAH"/>
</dbReference>
<dbReference type="InterPro" id="IPR034660">
    <property type="entry name" value="DinB/YfiT-like"/>
</dbReference>
<keyword evidence="2" id="KW-0479">Metal-binding</keyword>
<dbReference type="SUPFAM" id="SSF56529">
    <property type="entry name" value="FAH"/>
    <property type="match status" value="1"/>
</dbReference>
<proteinExistence type="inferred from homology"/>
<evidence type="ECO:0000259" key="3">
    <source>
        <dbReference type="Pfam" id="PF01557"/>
    </source>
</evidence>
<protein>
    <submittedName>
        <fullName evidence="5">2-keto-4-pentenoate hydratase/2-oxohepta-3-ene-1,7-dioic acid hydratase in catechol pathway</fullName>
    </submittedName>
</protein>
<dbReference type="Pfam" id="PF12867">
    <property type="entry name" value="DinB_2"/>
    <property type="match status" value="1"/>
</dbReference>
<dbReference type="GO" id="GO:0019752">
    <property type="term" value="P:carboxylic acid metabolic process"/>
    <property type="evidence" value="ECO:0007669"/>
    <property type="project" value="UniProtKB-ARBA"/>
</dbReference>
<dbReference type="InterPro" id="IPR011234">
    <property type="entry name" value="Fumarylacetoacetase-like_C"/>
</dbReference>
<dbReference type="Gene3D" id="3.90.850.10">
    <property type="entry name" value="Fumarylacetoacetase-like, C-terminal domain"/>
    <property type="match status" value="1"/>
</dbReference>
<dbReference type="GO" id="GO:0046872">
    <property type="term" value="F:metal ion binding"/>
    <property type="evidence" value="ECO:0007669"/>
    <property type="project" value="UniProtKB-KW"/>
</dbReference>
<gene>
    <name evidence="5" type="ORF">LV89_04416</name>
</gene>
<dbReference type="AlphaFoldDB" id="A0A316DHG1"/>
<evidence type="ECO:0000259" key="4">
    <source>
        <dbReference type="Pfam" id="PF12867"/>
    </source>
</evidence>
<feature type="domain" description="DinB-like" evidence="4">
    <location>
        <begin position="312"/>
        <end position="452"/>
    </location>
</feature>
<evidence type="ECO:0000313" key="5">
    <source>
        <dbReference type="EMBL" id="PWK17315.1"/>
    </source>
</evidence>
<feature type="domain" description="Fumarylacetoacetase-like C-terminal" evidence="3">
    <location>
        <begin position="87"/>
        <end position="291"/>
    </location>
</feature>
<name>A0A316DHG1_9BACT</name>
<sequence length="460" mass="51269">MKLANIKIEGKSTFGVLKGDIVIDAHALQAPVIENTLAWINADEATKSSFQTAVENANVEQLLAENKAFNMIDDRIEFLPAVHEPKKIICVGHNFRTHILEMKREIPKYAMIFAKYHNVLAGHKEIIPIPEVSKEFDYEAELTVVIGKQAKAVSLENALDYVAGYTVANDLSVRDYQRRTIQFLQGKSFDKSGPIGPFMVTRDELNDVDKEHMVLRLNGQIMQETPLADMVFSVSDLVSQISEYMTLEPGDVILTGTPGGVGAARTPPVWIQHGDTIEVEITNVGVLRNSFRLPSKSQEQYPNIEEMKASLQADKQAFTDLLSNIGEQNLHTRPYTDSWTVAEAVAHITDAIDFFQHESIKALANPAEKVGRHKTNERRLARIAEHGADSAEQLSAQISSSIDSCLSFLEGLTDEDLAKKVQHKLPKFGEMELGSFLNHFVVGHSKAHLRQCLNLQNRFA</sequence>
<dbReference type="PANTHER" id="PTHR42796">
    <property type="entry name" value="FUMARYLACETOACETATE HYDROLASE DOMAIN-CONTAINING PROTEIN 2A-RELATED"/>
    <property type="match status" value="1"/>
</dbReference>
<keyword evidence="6" id="KW-1185">Reference proteome</keyword>
<dbReference type="OrthoDB" id="9805307at2"/>